<evidence type="ECO:0000313" key="4">
    <source>
        <dbReference type="EMBL" id="MTB71514.1"/>
    </source>
</evidence>
<dbReference type="PANTHER" id="PTHR43046:SF14">
    <property type="entry name" value="MUTT_NUDIX FAMILY PROTEIN"/>
    <property type="match status" value="1"/>
</dbReference>
<feature type="domain" description="Nudix hydrolase" evidence="3">
    <location>
        <begin position="23"/>
        <end position="150"/>
    </location>
</feature>
<dbReference type="PANTHER" id="PTHR43046">
    <property type="entry name" value="GDP-MANNOSE MANNOSYL HYDROLASE"/>
    <property type="match status" value="1"/>
</dbReference>
<gene>
    <name evidence="4" type="ORF">GGG17_05925</name>
</gene>
<dbReference type="InterPro" id="IPR015797">
    <property type="entry name" value="NUDIX_hydrolase-like_dom_sf"/>
</dbReference>
<keyword evidence="5" id="KW-1185">Reference proteome</keyword>
<dbReference type="SUPFAM" id="SSF55811">
    <property type="entry name" value="Nudix"/>
    <property type="match status" value="1"/>
</dbReference>
<evidence type="ECO:0000256" key="2">
    <source>
        <dbReference type="ARBA" id="ARBA00022801"/>
    </source>
</evidence>
<dbReference type="Proteomes" id="UP000431092">
    <property type="component" value="Unassembled WGS sequence"/>
</dbReference>
<sequence length="164" mass="17981">MAGGRLSCGDPRDYSHVMANRPEKFDVVVSAVIRSGPRVLLTRLEDHDYWFLPGGSVTLGESAKDALHKDILEELGLEAKVADLIAVVENAFELDGVAHHEINLAFEAKVDRTSSEALVPGMEFRWFDSEALYDLDIRPPSLATVVRYGPDAARLPLQSNGLGH</sequence>
<keyword evidence="2" id="KW-0378">Hydrolase</keyword>
<organism evidence="4 5">
    <name type="scientific">Arsenicicoccus cauae</name>
    <dbReference type="NCBI Taxonomy" id="2663847"/>
    <lineage>
        <taxon>Bacteria</taxon>
        <taxon>Bacillati</taxon>
        <taxon>Actinomycetota</taxon>
        <taxon>Actinomycetes</taxon>
        <taxon>Micrococcales</taxon>
        <taxon>Intrasporangiaceae</taxon>
        <taxon>Arsenicicoccus</taxon>
    </lineage>
</organism>
<accession>A0A6I3I5P1</accession>
<dbReference type="EMBL" id="WLVL01000021">
    <property type="protein sequence ID" value="MTB71514.1"/>
    <property type="molecule type" value="Genomic_DNA"/>
</dbReference>
<dbReference type="InterPro" id="IPR000086">
    <property type="entry name" value="NUDIX_hydrolase_dom"/>
</dbReference>
<evidence type="ECO:0000259" key="3">
    <source>
        <dbReference type="PROSITE" id="PS51462"/>
    </source>
</evidence>
<evidence type="ECO:0000313" key="5">
    <source>
        <dbReference type="Proteomes" id="UP000431092"/>
    </source>
</evidence>
<dbReference type="Gene3D" id="3.90.79.10">
    <property type="entry name" value="Nucleoside Triphosphate Pyrophosphohydrolase"/>
    <property type="match status" value="1"/>
</dbReference>
<reference evidence="4 5" key="1">
    <citation type="submission" date="2019-11" db="EMBL/GenBank/DDBJ databases">
        <title>Whole genome sequencing identifies a novel species of the genus Arsenicicoccus isolated from human blood.</title>
        <authorList>
            <person name="Jeong J.H."/>
            <person name="Kweon O.J."/>
            <person name="Kim H.R."/>
            <person name="Kim T.-H."/>
            <person name="Ha S.-M."/>
            <person name="Lee M.-K."/>
        </authorList>
    </citation>
    <scope>NUCLEOTIDE SEQUENCE [LARGE SCALE GENOMIC DNA]</scope>
    <source>
        <strain evidence="4 5">MKL-02</strain>
    </source>
</reference>
<dbReference type="AlphaFoldDB" id="A0A6I3I5P1"/>
<comment type="caution">
    <text evidence="4">The sequence shown here is derived from an EMBL/GenBank/DDBJ whole genome shotgun (WGS) entry which is preliminary data.</text>
</comment>
<proteinExistence type="predicted"/>
<dbReference type="GO" id="GO:0016787">
    <property type="term" value="F:hydrolase activity"/>
    <property type="evidence" value="ECO:0007669"/>
    <property type="project" value="UniProtKB-KW"/>
</dbReference>
<protein>
    <submittedName>
        <fullName evidence="4">NUDIX domain-containing protein</fullName>
    </submittedName>
</protein>
<comment type="cofactor">
    <cofactor evidence="1">
        <name>Mg(2+)</name>
        <dbReference type="ChEBI" id="CHEBI:18420"/>
    </cofactor>
</comment>
<dbReference type="PROSITE" id="PS51462">
    <property type="entry name" value="NUDIX"/>
    <property type="match status" value="1"/>
</dbReference>
<dbReference type="Pfam" id="PF00293">
    <property type="entry name" value="NUDIX"/>
    <property type="match status" value="1"/>
</dbReference>
<name>A0A6I3I5P1_9MICO</name>
<evidence type="ECO:0000256" key="1">
    <source>
        <dbReference type="ARBA" id="ARBA00001946"/>
    </source>
</evidence>
<dbReference type="CDD" id="cd04688">
    <property type="entry name" value="NUDIX_Hydrolase"/>
    <property type="match status" value="1"/>
</dbReference>